<dbReference type="NCBIfam" id="TIGR01590">
    <property type="entry name" value="yir-bir-cir_Pla"/>
    <property type="match status" value="1"/>
</dbReference>
<proteinExistence type="predicted"/>
<dbReference type="Pfam" id="PF06022">
    <property type="entry name" value="Cir_Bir_Yir"/>
    <property type="match status" value="1"/>
</dbReference>
<evidence type="ECO:0000313" key="1">
    <source>
        <dbReference type="EMBL" id="ETB57373.1"/>
    </source>
</evidence>
<gene>
    <name evidence="1" type="ORF">YYC_04799</name>
</gene>
<dbReference type="EMBL" id="KI635800">
    <property type="protein sequence ID" value="ETB57373.1"/>
    <property type="molecule type" value="Genomic_DNA"/>
</dbReference>
<accession>V7PGA3</accession>
<keyword evidence="2" id="KW-1185">Reference proteome</keyword>
<reference evidence="1 2" key="1">
    <citation type="submission" date="2013-11" db="EMBL/GenBank/DDBJ databases">
        <title>The Genome Sequence of Plasmodium yoelii 17X.</title>
        <authorList>
            <consortium name="The Broad Institute Genomics Platform"/>
            <consortium name="The Broad Institute Genome Sequencing Center for Infectious Disease"/>
            <person name="Neafsey D."/>
            <person name="Adams J."/>
            <person name="Walker B."/>
            <person name="Young S.K."/>
            <person name="Zeng Q."/>
            <person name="Gargeya S."/>
            <person name="Fitzgerald M."/>
            <person name="Haas B."/>
            <person name="Abouelleil A."/>
            <person name="Alvarado L."/>
            <person name="Chapman S.B."/>
            <person name="Gainer-Dewar J."/>
            <person name="Goldberg J."/>
            <person name="Griggs A."/>
            <person name="Gujja S."/>
            <person name="Hansen M."/>
            <person name="Howarth C."/>
            <person name="Imamovic A."/>
            <person name="Ireland A."/>
            <person name="Larimer J."/>
            <person name="McCowan C."/>
            <person name="Murphy C."/>
            <person name="Pearson M."/>
            <person name="Poon T.W."/>
            <person name="Priest M."/>
            <person name="Roberts A."/>
            <person name="Saif S."/>
            <person name="Shea T."/>
            <person name="Sykes S."/>
            <person name="Wortman J."/>
            <person name="Nusbaum C."/>
            <person name="Birren B."/>
        </authorList>
    </citation>
    <scope>NUCLEOTIDE SEQUENCE [LARGE SCALE GENOMIC DNA]</scope>
    <source>
        <strain evidence="1 2">17X</strain>
    </source>
</reference>
<evidence type="ECO:0008006" key="3">
    <source>
        <dbReference type="Google" id="ProtNLM"/>
    </source>
</evidence>
<dbReference type="Proteomes" id="UP000018538">
    <property type="component" value="Unassembled WGS sequence"/>
</dbReference>
<evidence type="ECO:0000313" key="2">
    <source>
        <dbReference type="Proteomes" id="UP000018538"/>
    </source>
</evidence>
<organism evidence="1 2">
    <name type="scientific">Plasmodium yoelii 17X</name>
    <dbReference type="NCBI Taxonomy" id="1323249"/>
    <lineage>
        <taxon>Eukaryota</taxon>
        <taxon>Sar</taxon>
        <taxon>Alveolata</taxon>
        <taxon>Apicomplexa</taxon>
        <taxon>Aconoidasida</taxon>
        <taxon>Haemosporida</taxon>
        <taxon>Plasmodiidae</taxon>
        <taxon>Plasmodium</taxon>
        <taxon>Plasmodium (Vinckeia)</taxon>
    </lineage>
</organism>
<name>V7PGA3_PLAYE</name>
<sequence length="274" mass="32650">MYIHFYNIVIQDVSVLRNPIFKCEKFKDVTTNLEYDSSKDRYKFKEYTHFQKYCPGDSCDNDLDKINAGCLYLLDAFFKDSSVFFSVAKRSINIVDYILIWLSYMLSLIKSKEDKNREHFYNTYIKYGNDYTNNIDYISDFNGYKDLIDTSYYILSMDNSIISILYDAFNTLCDIYNGLDINNLNCEEYSEKASKFVQKYEEFNTQHTITKDKPYFHALIILLNGYDYLKNKCEKFPSTPELTIHISEQIGDFNIYIKSEYVRKNENEDDYEKE</sequence>
<protein>
    <recommendedName>
        <fullName evidence="3">YIR protein</fullName>
    </recommendedName>
</protein>
<dbReference type="OrthoDB" id="373137at2759"/>
<dbReference type="InterPro" id="IPR006477">
    <property type="entry name" value="Yir_bir_cir"/>
</dbReference>
<dbReference type="AlphaFoldDB" id="V7PGA3"/>